<evidence type="ECO:0000256" key="6">
    <source>
        <dbReference type="ARBA" id="ARBA00022840"/>
    </source>
</evidence>
<dbReference type="InterPro" id="IPR051120">
    <property type="entry name" value="ABC_AA/LPS_Transport"/>
</dbReference>
<dbReference type="GO" id="GO:0005886">
    <property type="term" value="C:plasma membrane"/>
    <property type="evidence" value="ECO:0007669"/>
    <property type="project" value="UniProtKB-SubCell"/>
</dbReference>
<dbReference type="PANTHER" id="PTHR45772:SF7">
    <property type="entry name" value="AMINO ACID ABC TRANSPORTER ATP-BINDING PROTEIN"/>
    <property type="match status" value="1"/>
</dbReference>
<keyword evidence="2" id="KW-0813">Transport</keyword>
<dbReference type="InterPro" id="IPR043428">
    <property type="entry name" value="LivM-like"/>
</dbReference>
<dbReference type="InterPro" id="IPR003593">
    <property type="entry name" value="AAA+_ATPase"/>
</dbReference>
<feature type="transmembrane region" description="Helical" evidence="9">
    <location>
        <begin position="141"/>
        <end position="158"/>
    </location>
</feature>
<accession>A0A6J6JX45</accession>
<protein>
    <submittedName>
        <fullName evidence="11">Unannotated protein</fullName>
    </submittedName>
</protein>
<feature type="transmembrane region" description="Helical" evidence="9">
    <location>
        <begin position="256"/>
        <end position="289"/>
    </location>
</feature>
<dbReference type="GO" id="GO:1903805">
    <property type="term" value="P:L-valine import across plasma membrane"/>
    <property type="evidence" value="ECO:0007669"/>
    <property type="project" value="TreeGrafter"/>
</dbReference>
<name>A0A6J6JX45_9ZZZZ</name>
<evidence type="ECO:0000256" key="8">
    <source>
        <dbReference type="ARBA" id="ARBA00023136"/>
    </source>
</evidence>
<dbReference type="AlphaFoldDB" id="A0A6J6JX45"/>
<keyword evidence="7 9" id="KW-1133">Transmembrane helix</keyword>
<dbReference type="GO" id="GO:0015808">
    <property type="term" value="P:L-alanine transport"/>
    <property type="evidence" value="ECO:0007669"/>
    <property type="project" value="TreeGrafter"/>
</dbReference>
<evidence type="ECO:0000256" key="2">
    <source>
        <dbReference type="ARBA" id="ARBA00022448"/>
    </source>
</evidence>
<dbReference type="InterPro" id="IPR001851">
    <property type="entry name" value="ABC_transp_permease"/>
</dbReference>
<proteinExistence type="predicted"/>
<keyword evidence="5" id="KW-0547">Nucleotide-binding</keyword>
<dbReference type="GO" id="GO:0005524">
    <property type="term" value="F:ATP binding"/>
    <property type="evidence" value="ECO:0007669"/>
    <property type="project" value="UniProtKB-KW"/>
</dbReference>
<feature type="transmembrane region" description="Helical" evidence="9">
    <location>
        <begin position="69"/>
        <end position="90"/>
    </location>
</feature>
<evidence type="ECO:0000256" key="5">
    <source>
        <dbReference type="ARBA" id="ARBA00022741"/>
    </source>
</evidence>
<dbReference type="Gene3D" id="3.40.50.300">
    <property type="entry name" value="P-loop containing nucleotide triphosphate hydrolases"/>
    <property type="match status" value="1"/>
</dbReference>
<dbReference type="InterPro" id="IPR027417">
    <property type="entry name" value="P-loop_NTPase"/>
</dbReference>
<feature type="transmembrane region" description="Helical" evidence="9">
    <location>
        <begin position="110"/>
        <end position="134"/>
    </location>
</feature>
<dbReference type="PROSITE" id="PS00211">
    <property type="entry name" value="ABC_TRANSPORTER_1"/>
    <property type="match status" value="1"/>
</dbReference>
<keyword evidence="3" id="KW-1003">Cell membrane</keyword>
<comment type="subcellular location">
    <subcellularLocation>
        <location evidence="1">Cell membrane</location>
        <topology evidence="1">Multi-pass membrane protein</topology>
    </subcellularLocation>
</comment>
<dbReference type="CDD" id="cd03219">
    <property type="entry name" value="ABC_Mj1267_LivG_branched"/>
    <property type="match status" value="1"/>
</dbReference>
<feature type="transmembrane region" description="Helical" evidence="9">
    <location>
        <begin position="21"/>
        <end position="38"/>
    </location>
</feature>
<feature type="transmembrane region" description="Helical" evidence="9">
    <location>
        <begin position="178"/>
        <end position="195"/>
    </location>
</feature>
<evidence type="ECO:0000313" key="12">
    <source>
        <dbReference type="EMBL" id="CAB4642600.1"/>
    </source>
</evidence>
<dbReference type="CDD" id="cd06581">
    <property type="entry name" value="TM_PBP1_LivM_like"/>
    <property type="match status" value="1"/>
</dbReference>
<dbReference type="PANTHER" id="PTHR45772">
    <property type="entry name" value="CONSERVED COMPONENT OF ABC TRANSPORTER FOR NATURAL AMINO ACIDS-RELATED"/>
    <property type="match status" value="1"/>
</dbReference>
<evidence type="ECO:0000259" key="10">
    <source>
        <dbReference type="PROSITE" id="PS50893"/>
    </source>
</evidence>
<keyword evidence="4 9" id="KW-0812">Transmembrane</keyword>
<organism evidence="11">
    <name type="scientific">freshwater metagenome</name>
    <dbReference type="NCBI Taxonomy" id="449393"/>
    <lineage>
        <taxon>unclassified sequences</taxon>
        <taxon>metagenomes</taxon>
        <taxon>ecological metagenomes</taxon>
    </lineage>
</organism>
<dbReference type="GO" id="GO:0005304">
    <property type="term" value="F:L-valine transmembrane transporter activity"/>
    <property type="evidence" value="ECO:0007669"/>
    <property type="project" value="TreeGrafter"/>
</dbReference>
<evidence type="ECO:0000313" key="11">
    <source>
        <dbReference type="EMBL" id="CAB4642111.1"/>
    </source>
</evidence>
<evidence type="ECO:0000256" key="7">
    <source>
        <dbReference type="ARBA" id="ARBA00022989"/>
    </source>
</evidence>
<dbReference type="GO" id="GO:0042941">
    <property type="term" value="P:D-alanine transmembrane transport"/>
    <property type="evidence" value="ECO:0007669"/>
    <property type="project" value="TreeGrafter"/>
</dbReference>
<dbReference type="Pfam" id="PF00005">
    <property type="entry name" value="ABC_tran"/>
    <property type="match status" value="1"/>
</dbReference>
<sequence>MLKLIPEALTKSRLSRRYTSMVFWSLLIALVGLFGNGMSKAPQLLLANALTLLIGVLALQIFSGNSGILSFGHVGFVGVSAYTTGILSMTPIVKQTSLSTLPVFLQDTTFIFPIAMLCGVLAATLVGALSGLVIARLRDSASIATVGILIIIHSTLVGAEDFTRGSQTFYGVKRFTSVPVAATVAIIALIIARWFRDSKTGIHVRASRDDVIAASSAGVRIQRSQFKAWVLSAAVAGGMGACYAGLLGAFSPKDFYFTLTLTLLTMLIVGGSGSVAGAVVGVVLVMAVIENLRKIGDSIGLFGLTNAGLAIIILLTLYLRPKGIMGFHEPEEISAYRGDSPNLDATIPVAEQLPSGKPVLTATNITKRFSGLVALDDASMFVERGKISGLIGPNGSGKSTMVNCITGISKADSAEIHLGDLKISKEKTWKRARSGLGRTFQNIRLFKELTVLDNVVVACISAGESVKDSDKSALSLLNQVGVMHHAYRFAGELSFGDQRRVEIARALALKPSVLLLDEPAAGMNPAESAELLAQFRQIMKQANAGMLLIDHDVTLIRSACDSLTVLDHGRVIAQGDPETILSLPEVHAAYLGWGEESSVDEKTTTNNER</sequence>
<dbReference type="GO" id="GO:1903806">
    <property type="term" value="P:L-isoleucine import across plasma membrane"/>
    <property type="evidence" value="ECO:0007669"/>
    <property type="project" value="TreeGrafter"/>
</dbReference>
<dbReference type="PROSITE" id="PS50893">
    <property type="entry name" value="ABC_TRANSPORTER_2"/>
    <property type="match status" value="1"/>
</dbReference>
<feature type="transmembrane region" description="Helical" evidence="9">
    <location>
        <begin position="228"/>
        <end position="250"/>
    </location>
</feature>
<gene>
    <name evidence="11" type="ORF">UFOPK2171_00147</name>
    <name evidence="12" type="ORF">UFOPK2237_00012</name>
</gene>
<dbReference type="InterPro" id="IPR017871">
    <property type="entry name" value="ABC_transporter-like_CS"/>
</dbReference>
<dbReference type="InterPro" id="IPR003439">
    <property type="entry name" value="ABC_transporter-like_ATP-bd"/>
</dbReference>
<keyword evidence="6" id="KW-0067">ATP-binding</keyword>
<feature type="domain" description="ABC transporter" evidence="10">
    <location>
        <begin position="360"/>
        <end position="593"/>
    </location>
</feature>
<evidence type="ECO:0000256" key="4">
    <source>
        <dbReference type="ARBA" id="ARBA00022692"/>
    </source>
</evidence>
<dbReference type="SMART" id="SM00382">
    <property type="entry name" value="AAA"/>
    <property type="match status" value="1"/>
</dbReference>
<dbReference type="GO" id="GO:0016887">
    <property type="term" value="F:ATP hydrolysis activity"/>
    <property type="evidence" value="ECO:0007669"/>
    <property type="project" value="InterPro"/>
</dbReference>
<feature type="transmembrane region" description="Helical" evidence="9">
    <location>
        <begin position="44"/>
        <end position="62"/>
    </location>
</feature>
<evidence type="ECO:0000256" key="9">
    <source>
        <dbReference type="SAM" id="Phobius"/>
    </source>
</evidence>
<dbReference type="GO" id="GO:0015188">
    <property type="term" value="F:L-isoleucine transmembrane transporter activity"/>
    <property type="evidence" value="ECO:0007669"/>
    <property type="project" value="TreeGrafter"/>
</dbReference>
<keyword evidence="8 9" id="KW-0472">Membrane</keyword>
<evidence type="ECO:0000256" key="3">
    <source>
        <dbReference type="ARBA" id="ARBA00022475"/>
    </source>
</evidence>
<dbReference type="EMBL" id="CAEZWI010000001">
    <property type="protein sequence ID" value="CAB4642600.1"/>
    <property type="molecule type" value="Genomic_DNA"/>
</dbReference>
<dbReference type="Pfam" id="PF02653">
    <property type="entry name" value="BPD_transp_2"/>
    <property type="match status" value="1"/>
</dbReference>
<reference evidence="11" key="1">
    <citation type="submission" date="2020-05" db="EMBL/GenBank/DDBJ databases">
        <authorList>
            <person name="Chiriac C."/>
            <person name="Salcher M."/>
            <person name="Ghai R."/>
            <person name="Kavagutti S V."/>
        </authorList>
    </citation>
    <scope>NUCLEOTIDE SEQUENCE</scope>
</reference>
<dbReference type="EMBL" id="CAEZWD010000008">
    <property type="protein sequence ID" value="CAB4642111.1"/>
    <property type="molecule type" value="Genomic_DNA"/>
</dbReference>
<dbReference type="GO" id="GO:0015192">
    <property type="term" value="F:L-phenylalanine transmembrane transporter activity"/>
    <property type="evidence" value="ECO:0007669"/>
    <property type="project" value="TreeGrafter"/>
</dbReference>
<dbReference type="SUPFAM" id="SSF52540">
    <property type="entry name" value="P-loop containing nucleoside triphosphate hydrolases"/>
    <property type="match status" value="1"/>
</dbReference>
<feature type="transmembrane region" description="Helical" evidence="9">
    <location>
        <begin position="301"/>
        <end position="319"/>
    </location>
</feature>
<evidence type="ECO:0000256" key="1">
    <source>
        <dbReference type="ARBA" id="ARBA00004651"/>
    </source>
</evidence>